<evidence type="ECO:0008006" key="3">
    <source>
        <dbReference type="Google" id="ProtNLM"/>
    </source>
</evidence>
<dbReference type="Proteomes" id="UP000023152">
    <property type="component" value="Unassembled WGS sequence"/>
</dbReference>
<accession>X6NFE8</accession>
<comment type="caution">
    <text evidence="1">The sequence shown here is derived from an EMBL/GenBank/DDBJ whole genome shotgun (WGS) entry which is preliminary data.</text>
</comment>
<name>X6NFE8_RETFI</name>
<dbReference type="InterPro" id="IPR027443">
    <property type="entry name" value="IPNS-like_sf"/>
</dbReference>
<dbReference type="SUPFAM" id="SSF51197">
    <property type="entry name" value="Clavaminate synthase-like"/>
    <property type="match status" value="1"/>
</dbReference>
<keyword evidence="2" id="KW-1185">Reference proteome</keyword>
<sequence>MNTNLKKKKKWRYFWKVQKKKSEEKTEEFRTLNAENISPQGIPEWKEVCEDWGACMLGAAKTISEGVAIGLKLNRSYFTDLLENGPHLLAPTGIDFNKYGKLNTIIAGYHYDLNFITLHGKSRFPGLYIWLRDGRRCAVKVPEGCLIAQAAKQLEWITGGFVYMILYTLDFFGDGSEARKGGALHFNDEN</sequence>
<evidence type="ECO:0000313" key="1">
    <source>
        <dbReference type="EMBL" id="ETO24067.1"/>
    </source>
</evidence>
<protein>
    <recommendedName>
        <fullName evidence="3">Isopenicillin N synthase-like Fe(2+) 2OG dioxygenase domain-containing protein</fullName>
    </recommendedName>
</protein>
<gene>
    <name evidence="1" type="ORF">RFI_13091</name>
</gene>
<proteinExistence type="predicted"/>
<organism evidence="1 2">
    <name type="scientific">Reticulomyxa filosa</name>
    <dbReference type="NCBI Taxonomy" id="46433"/>
    <lineage>
        <taxon>Eukaryota</taxon>
        <taxon>Sar</taxon>
        <taxon>Rhizaria</taxon>
        <taxon>Retaria</taxon>
        <taxon>Foraminifera</taxon>
        <taxon>Monothalamids</taxon>
        <taxon>Reticulomyxidae</taxon>
        <taxon>Reticulomyxa</taxon>
    </lineage>
</organism>
<reference evidence="1 2" key="1">
    <citation type="journal article" date="2013" name="Curr. Biol.">
        <title>The Genome of the Foraminiferan Reticulomyxa filosa.</title>
        <authorList>
            <person name="Glockner G."/>
            <person name="Hulsmann N."/>
            <person name="Schleicher M."/>
            <person name="Noegel A.A."/>
            <person name="Eichinger L."/>
            <person name="Gallinger C."/>
            <person name="Pawlowski J."/>
            <person name="Sierra R."/>
            <person name="Euteneuer U."/>
            <person name="Pillet L."/>
            <person name="Moustafa A."/>
            <person name="Platzer M."/>
            <person name="Groth M."/>
            <person name="Szafranski K."/>
            <person name="Schliwa M."/>
        </authorList>
    </citation>
    <scope>NUCLEOTIDE SEQUENCE [LARGE SCALE GENOMIC DNA]</scope>
</reference>
<dbReference type="EMBL" id="ASPP01009473">
    <property type="protein sequence ID" value="ETO24067.1"/>
    <property type="molecule type" value="Genomic_DNA"/>
</dbReference>
<evidence type="ECO:0000313" key="2">
    <source>
        <dbReference type="Proteomes" id="UP000023152"/>
    </source>
</evidence>
<dbReference type="Gene3D" id="2.60.120.330">
    <property type="entry name" value="B-lactam Antibiotic, Isopenicillin N Synthase, Chain"/>
    <property type="match status" value="1"/>
</dbReference>
<dbReference type="AlphaFoldDB" id="X6NFE8"/>
<dbReference type="OrthoDB" id="10248513at2759"/>